<dbReference type="InterPro" id="IPR006311">
    <property type="entry name" value="TAT_signal"/>
</dbReference>
<sequence length="248" mass="28215">MADEETYSRREFLRKSGYAAGGLVGGGLIASLITKQVMEEDPKTNPSDPNLSNDHFNDAFMFFTNRDDFRVLASSCERIFPDDENGPGAIRLGVPFYIDHQLAGPWGNNTKEYMLGPFYKGKRTQGYQSRLNRGEIFRQGIQKIKVMSQMEFQKSFQELEADQQDNILSAFAQNKVNMSGTSSAEFFELMRAATIEGVYADPMYGGNRNMEGWKMKDFPGAQMAYIRQIQSDQFIEMKPQSLHNMLNK</sequence>
<dbReference type="AlphaFoldDB" id="A0A0A5HTM0"/>
<evidence type="ECO:0000313" key="2">
    <source>
        <dbReference type="Proteomes" id="UP000030403"/>
    </source>
</evidence>
<comment type="caution">
    <text evidence="1">The sequence shown here is derived from an EMBL/GenBank/DDBJ whole genome shotgun (WGS) entry which is preliminary data.</text>
</comment>
<dbReference type="OrthoDB" id="8400810at2"/>
<gene>
    <name evidence="1" type="ORF">N783_10650</name>
</gene>
<organism evidence="1 2">
    <name type="scientific">Pontibacillus marinus BH030004 = DSM 16465</name>
    <dbReference type="NCBI Taxonomy" id="1385511"/>
    <lineage>
        <taxon>Bacteria</taxon>
        <taxon>Bacillati</taxon>
        <taxon>Bacillota</taxon>
        <taxon>Bacilli</taxon>
        <taxon>Bacillales</taxon>
        <taxon>Bacillaceae</taxon>
        <taxon>Pontibacillus</taxon>
    </lineage>
</organism>
<dbReference type="Proteomes" id="UP000030403">
    <property type="component" value="Unassembled WGS sequence"/>
</dbReference>
<proteinExistence type="predicted"/>
<dbReference type="Pfam" id="PF13618">
    <property type="entry name" value="Gluconate_2-dh3"/>
    <property type="match status" value="1"/>
</dbReference>
<dbReference type="InterPro" id="IPR027056">
    <property type="entry name" value="Gluconate_2DH_su3"/>
</dbReference>
<dbReference type="EMBL" id="AVPF01000027">
    <property type="protein sequence ID" value="KGX86962.1"/>
    <property type="molecule type" value="Genomic_DNA"/>
</dbReference>
<evidence type="ECO:0000313" key="1">
    <source>
        <dbReference type="EMBL" id="KGX86962.1"/>
    </source>
</evidence>
<dbReference type="eggNOG" id="ENOG502Z7SX">
    <property type="taxonomic scope" value="Bacteria"/>
</dbReference>
<dbReference type="STRING" id="1385511.GCA_000425225_03365"/>
<dbReference type="RefSeq" id="WP_027446968.1">
    <property type="nucleotide sequence ID" value="NZ_AULJ01000044.1"/>
</dbReference>
<name>A0A0A5HTM0_9BACI</name>
<accession>A0A0A5HTM0</accession>
<reference evidence="1 2" key="1">
    <citation type="submission" date="2013-08" db="EMBL/GenBank/DDBJ databases">
        <authorList>
            <person name="Huang J."/>
            <person name="Wang G."/>
        </authorList>
    </citation>
    <scope>NUCLEOTIDE SEQUENCE [LARGE SCALE GENOMIC DNA]</scope>
    <source>
        <strain evidence="1 2">BH030004</strain>
    </source>
</reference>
<keyword evidence="2" id="KW-1185">Reference proteome</keyword>
<protein>
    <submittedName>
        <fullName evidence="1">Dehydrogenase</fullName>
    </submittedName>
</protein>
<dbReference type="PROSITE" id="PS51318">
    <property type="entry name" value="TAT"/>
    <property type="match status" value="1"/>
</dbReference>